<proteinExistence type="predicted"/>
<comment type="caution">
    <text evidence="1">The sequence shown here is derived from an EMBL/GenBank/DDBJ whole genome shotgun (WGS) entry which is preliminary data.</text>
</comment>
<keyword evidence="2" id="KW-1185">Reference proteome</keyword>
<dbReference type="AlphaFoldDB" id="A0A8H5ZVR5"/>
<sequence>MSSEPCILVQSMVMMGLYIKGDQKSRDMAMDFHTKLISAIEAQKSEWYVSESTSGLSNEASWPMATFQSVLLQIIFALFVAERESTFDLSCRYRISAPAYGLLTALVETCRQLGLFCYPTMLSKHHPSAPLALVWVNVEEIKRFGLALYKVCRSCTSGISSDTEPTFRRNGHPLKSELLTLADLNFCLPDSDELWNAPPSQRPALIRGAASQQLFRDNRDSGSWISQTSRQLNDASVSFDWI</sequence>
<reference evidence="1 2" key="1">
    <citation type="submission" date="2019-04" db="EMBL/GenBank/DDBJ databases">
        <title>Aspergillus burnettii sp. nov., novel species from soil in southeast Queensland.</title>
        <authorList>
            <person name="Gilchrist C.L.M."/>
            <person name="Pitt J.I."/>
            <person name="Lange L."/>
            <person name="Lacey H.J."/>
            <person name="Vuong D."/>
            <person name="Midgley D.J."/>
            <person name="Greenfield P."/>
            <person name="Bradbury M."/>
            <person name="Lacey E."/>
            <person name="Busk P.K."/>
            <person name="Pilgaard B."/>
            <person name="Chooi Y.H."/>
            <person name="Piggott A.M."/>
        </authorList>
    </citation>
    <scope>NUCLEOTIDE SEQUENCE [LARGE SCALE GENOMIC DNA]</scope>
    <source>
        <strain evidence="1 2">FRR 5400</strain>
    </source>
</reference>
<evidence type="ECO:0000313" key="1">
    <source>
        <dbReference type="EMBL" id="KAF5857753.1"/>
    </source>
</evidence>
<dbReference type="Proteomes" id="UP000541154">
    <property type="component" value="Unassembled WGS sequence"/>
</dbReference>
<dbReference type="EMBL" id="SPNV01000240">
    <property type="protein sequence ID" value="KAF5857753.1"/>
    <property type="molecule type" value="Genomic_DNA"/>
</dbReference>
<organism evidence="1 2">
    <name type="scientific">Petromyces alliaceus</name>
    <name type="common">Aspergillus alliaceus</name>
    <dbReference type="NCBI Taxonomy" id="209559"/>
    <lineage>
        <taxon>Eukaryota</taxon>
        <taxon>Fungi</taxon>
        <taxon>Dikarya</taxon>
        <taxon>Ascomycota</taxon>
        <taxon>Pezizomycotina</taxon>
        <taxon>Eurotiomycetes</taxon>
        <taxon>Eurotiomycetidae</taxon>
        <taxon>Eurotiales</taxon>
        <taxon>Aspergillaceae</taxon>
        <taxon>Aspergillus</taxon>
        <taxon>Aspergillus subgen. Circumdati</taxon>
    </lineage>
</organism>
<name>A0A8H5ZVR5_PETAA</name>
<accession>A0A8H5ZVR5</accession>
<gene>
    <name evidence="1" type="ORF">ETB97_005388</name>
</gene>
<protein>
    <submittedName>
        <fullName evidence="1">Uncharacterized protein</fullName>
    </submittedName>
</protein>
<evidence type="ECO:0000313" key="2">
    <source>
        <dbReference type="Proteomes" id="UP000541154"/>
    </source>
</evidence>